<dbReference type="Proteomes" id="UP001519460">
    <property type="component" value="Unassembled WGS sequence"/>
</dbReference>
<keyword evidence="2" id="KW-1185">Reference proteome</keyword>
<name>A0ABD0J886_9CAEN</name>
<proteinExistence type="predicted"/>
<dbReference type="AlphaFoldDB" id="A0ABD0J886"/>
<reference evidence="1 2" key="1">
    <citation type="journal article" date="2023" name="Sci. Data">
        <title>Genome assembly of the Korean intertidal mud-creeper Batillaria attramentaria.</title>
        <authorList>
            <person name="Patra A.K."/>
            <person name="Ho P.T."/>
            <person name="Jun S."/>
            <person name="Lee S.J."/>
            <person name="Kim Y."/>
            <person name="Won Y.J."/>
        </authorList>
    </citation>
    <scope>NUCLEOTIDE SEQUENCE [LARGE SCALE GENOMIC DNA]</scope>
    <source>
        <strain evidence="1">Wonlab-2016</strain>
    </source>
</reference>
<evidence type="ECO:0000313" key="2">
    <source>
        <dbReference type="Proteomes" id="UP001519460"/>
    </source>
</evidence>
<dbReference type="EMBL" id="JACVVK020000572">
    <property type="protein sequence ID" value="KAK7465189.1"/>
    <property type="molecule type" value="Genomic_DNA"/>
</dbReference>
<accession>A0ABD0J886</accession>
<gene>
    <name evidence="1" type="ORF">BaRGS_00037652</name>
</gene>
<sequence length="118" mass="12992">MRTCQLLPSLRVSLAGAPHCLIFDFTIESVRVQLRDFTIMSCLVIYCKATVTVLSTAHLVDRYSSARPHQLQTLLTETDISTQSLQTGGGSGSRLVISFSFQVEDDAQSVFTVSDFKS</sequence>
<evidence type="ECO:0000313" key="1">
    <source>
        <dbReference type="EMBL" id="KAK7465189.1"/>
    </source>
</evidence>
<comment type="caution">
    <text evidence="1">The sequence shown here is derived from an EMBL/GenBank/DDBJ whole genome shotgun (WGS) entry which is preliminary data.</text>
</comment>
<protein>
    <submittedName>
        <fullName evidence="1">Uncharacterized protein</fullName>
    </submittedName>
</protein>
<organism evidence="1 2">
    <name type="scientific">Batillaria attramentaria</name>
    <dbReference type="NCBI Taxonomy" id="370345"/>
    <lineage>
        <taxon>Eukaryota</taxon>
        <taxon>Metazoa</taxon>
        <taxon>Spiralia</taxon>
        <taxon>Lophotrochozoa</taxon>
        <taxon>Mollusca</taxon>
        <taxon>Gastropoda</taxon>
        <taxon>Caenogastropoda</taxon>
        <taxon>Sorbeoconcha</taxon>
        <taxon>Cerithioidea</taxon>
        <taxon>Batillariidae</taxon>
        <taxon>Batillaria</taxon>
    </lineage>
</organism>